<evidence type="ECO:0000256" key="7">
    <source>
        <dbReference type="ARBA" id="ARBA00022967"/>
    </source>
</evidence>
<feature type="transmembrane region" description="Helical" evidence="13">
    <location>
        <begin position="3547"/>
        <end position="3570"/>
    </location>
</feature>
<dbReference type="RefSeq" id="XP_010829352.1">
    <property type="nucleotide sequence ID" value="XM_010831050.1"/>
</dbReference>
<feature type="region of interest" description="Disordered" evidence="12">
    <location>
        <begin position="4143"/>
        <end position="4166"/>
    </location>
</feature>
<evidence type="ECO:0000256" key="4">
    <source>
        <dbReference type="ARBA" id="ARBA00022737"/>
    </source>
</evidence>
<name>A0A6P3GRQ0_BISBB</name>
<feature type="transmembrane region" description="Helical" evidence="13">
    <location>
        <begin position="3625"/>
        <end position="3645"/>
    </location>
</feature>
<evidence type="ECO:0000256" key="5">
    <source>
        <dbReference type="ARBA" id="ARBA00022741"/>
    </source>
</evidence>
<feature type="transmembrane region" description="Helical" evidence="13">
    <location>
        <begin position="3652"/>
        <end position="3676"/>
    </location>
</feature>
<feature type="compositionally biased region" description="Polar residues" evidence="12">
    <location>
        <begin position="3789"/>
        <end position="3807"/>
    </location>
</feature>
<keyword evidence="4" id="KW-0677">Repeat</keyword>
<evidence type="ECO:0000259" key="14">
    <source>
        <dbReference type="PROSITE" id="PS50893"/>
    </source>
</evidence>
<feature type="transmembrane region" description="Helical" evidence="13">
    <location>
        <begin position="3682"/>
        <end position="3706"/>
    </location>
</feature>
<dbReference type="GO" id="GO:0016887">
    <property type="term" value="F:ATP hydrolysis activity"/>
    <property type="evidence" value="ECO:0007669"/>
    <property type="project" value="InterPro"/>
</dbReference>
<keyword evidence="7" id="KW-1278">Translocase</keyword>
<dbReference type="PROSITE" id="PS50893">
    <property type="entry name" value="ABC_TRANSPORTER_2"/>
    <property type="match status" value="2"/>
</dbReference>
<feature type="transmembrane region" description="Helical" evidence="13">
    <location>
        <begin position="4625"/>
        <end position="4647"/>
    </location>
</feature>
<dbReference type="OrthoDB" id="9699251at2759"/>
<dbReference type="Gene3D" id="3.40.50.300">
    <property type="entry name" value="P-loop containing nucleotide triphosphate hydrolases"/>
    <property type="match status" value="2"/>
</dbReference>
<protein>
    <submittedName>
        <fullName evidence="16">ATP-binding cassette sub-family A member 13</fullName>
    </submittedName>
</protein>
<dbReference type="InterPro" id="IPR027417">
    <property type="entry name" value="P-loop_NTPase"/>
</dbReference>
<feature type="transmembrane region" description="Helical" evidence="13">
    <location>
        <begin position="4430"/>
        <end position="4450"/>
    </location>
</feature>
<feature type="transmembrane region" description="Helical" evidence="13">
    <location>
        <begin position="4540"/>
        <end position="4567"/>
    </location>
</feature>
<dbReference type="GO" id="GO:0005319">
    <property type="term" value="F:lipid transporter activity"/>
    <property type="evidence" value="ECO:0007669"/>
    <property type="project" value="TreeGrafter"/>
</dbReference>
<evidence type="ECO:0000313" key="16">
    <source>
        <dbReference type="RefSeq" id="XP_010829352.1"/>
    </source>
</evidence>
<evidence type="ECO:0000256" key="13">
    <source>
        <dbReference type="SAM" id="Phobius"/>
    </source>
</evidence>
<comment type="subcellular location">
    <subcellularLocation>
        <location evidence="1">Cytoplasmic vesicle membrane</location>
        <topology evidence="1">Multi-pass membrane protein</topology>
    </subcellularLocation>
</comment>
<feature type="transmembrane region" description="Helical" evidence="13">
    <location>
        <begin position="3727"/>
        <end position="3750"/>
    </location>
</feature>
<feature type="transmembrane region" description="Helical" evidence="13">
    <location>
        <begin position="4508"/>
        <end position="4528"/>
    </location>
</feature>
<dbReference type="FunFam" id="3.40.50.300:FF:000298">
    <property type="entry name" value="ATP-binding cassette sub-family A member 12"/>
    <property type="match status" value="1"/>
</dbReference>
<sequence length="5029" mass="566106">MGRAGRQFRALVWKNWLCRVRHRVLSLAEFFWPCILFMILTVLRFQEPPRHRDNCYLQPRDLPSRGVFPFVQGLLCNTGSRCRNTSYEGAMEQRFRSPRFPAAAAPHQKVDNLAFLKEIQDLAQEVYEVMDKARNLQKLWAERSKTPDSPYGSSFLTMDLNKTEEVIEKLESLHQQPHLWDFLLLLPRLYTNTFHIADVVLAGGHLLHAVLTSLSALEDLDWLPLNHTFFRVSELVLKAAVSTLASLQESGAVATESGYSLSVKELMWDPQKVQADLKSQFGFDDLHAERVLNYSADLDEIPTDGSLEQMLCSALSGSSEDEDDGEGRPADCDPQWSAAKDYLVQAVSRLHLYRQVFDQQWKGSLFQQVLAGIGRGLEALRTQSGEGSQPWKVVRALQAALLLLNDSVAADGPEGSHTPTRILLYMQRLQRVLRKLPPGPALTRLLQLDGALRNAGAQDLHLVREILICLEASANNSRSHGPGQSKLEKDMLFKELKQLLMNKNATSLCLGGCLLETGVPLRPRVTGVQEALGGLTCGPLPSSEASALHKLLGSVQDSSHLLQAAITGHTSMPVSIPEDAPDWQDLGAQLQEASLPCTRLLRLLRADVSAADCADQLFSTVMFDTLEKAQSFLEHTHFWKAFMGFIRKTCEVARYVNKQEGIQNSSLGFSEESPCYKENMDWKSISDNYFAFLNNLFRTPTASMSRVLNYTKELLVMEKKLQTHKDEQINFLLSFMEFLEKLLLPNPFNLSSILKFYNLPSVPEMTLNTSHLWLNHSASLGRDIPGMDTQKLLEVSKEMIEKIETHESFWIRKESINILRFVELMLLGMNPKFLAFWMHGASKEKRAELGLLPALANLSDSENEMIHRKSFNFSQLFHSDWPQSPAMKMDFVHVIEVIINSLYEFGFLSQEQVSETVDTLYAMRNASSLFLALSEPQKQDIEKILTCVYLHVFQDKDSALLLQIYSSFHQYMYEFMGIQSRESLLFLLMQISKHILDILKQFNFQNISKAFSFLYETTGVLGRISEVPYCQQLLSIFNFLELQAQSLVSTEGPAMEVIHATLRGLKHLFMVDDGFRNSVFQYVSQLFNGSAEALLGDECFVLDNKSISSANYSPAEGSPFILPWAQILSNFPADGSEFHEFTALHCTTLWLHTWTEVCGHIAQIFQLDTNVFTPLRVGLSQLLDELESHKKIPTSCQEVIPNHHPARLILHLFKNVTQTDGFRDWNDFLNLRDLWVALGDGFVRVKLLNLDQVEKSLFTMETTLSQLKSLDTNTSREFLYSLLNIFIELSNTSASIDRSVHLMNHFLLRNLTNYEVKFASVITDLRDTVLFLKNMSHNQDLLSCADIFQNVTEFILEDGLLYENSSQRAFHILAMLNSTFSSVDIVSRLKGCATWVSAINHLCAVYNSSFSQGHLHGVLQSLREVKDKLNSTLKLVTGMLNIMMEPCSLNRSHINCVNVYLKNVTDFLNVLLTAVFGKEKVPHFEILLTLSNDSTNQVRMIINNVSRDFDFVPQSNWTHFTELILKPIEMSDEMPLQFQNIWLQLVALGKEIQNLVKDISPNNLENNTSYKAEKNLNIIATSPKEKDIHSLGNSFYQLASYLTFNLSHDLQSSPKIISQEVMKAVGLSIQLMKDLFNSLKPSAYHNIPQEPGDLQILKKMTSVLHTVKKTDIYLLVDQLEHISESMMDFFKNISRLGASNLGINFFVDLMEKFVDSSHSWSINHLLRLSRLFPKKGADALVDVYYMLPHAMRLLRGMGDKNITEALRDVYNFTLLHGIHLSDVTKEDFTAVIKTLMDTIESVSAQPGILSETLTCLPVFWCWNHTTSGFQQNPRSDACNAHKLASSFYSKVASILDHLHLSPHGDDSQCLNESSQMEITRKVACVIHELMDWSSILLELCEVFHVKTPLVKSVQEFWHKVLPFVQLSGNQSSGGISELCPGHLIKQVALPIIEKFKNFNFTKVTSDENFLEKLVSLNKVLNVDEGAETSVRYNISFHLKRITDFLSRKENLVNSTNSLVSPFMTLLNANLTGSSLEALSCFIKKSKAAYNLEKQWLEFEQIMKDLTHNFSIRPLYSKIDNMIQRTNSVALQNITLPLAHFLESLDLSSLKTLEIIEDFLLVIKNWFHKLAHEDYSKMIQTLFLLSANKSSTDDIALVTKDIATFLGYLKNVSREGNFDVALLTRLLSQEQLTNFSVVQLLFESFLINSINNLAERSQGAALNLSDADLQIMNLINLVLNHTQSENGKRIVLPPRSRVGFMEQLLKTFFFLLKENSGNKIFLLLKDIHKDLFAEMSFVPKDKILENLKLDHFLTSMKEDRLVSAFSTLKETVYHLIKNSFTLDDGELYFDNHQGLQLLGDLFHTLLRETSMKNETENDLEFLMVLNQLLSHMNSSEDLFKLNQDLRSALHLVRETSIVIAHFMDTLLSSPVKDFRVLYPSLQEVILANLTDLLSFVNNSFPLRNRATLEITRHLLGVISGAGGGNCTLDPLLEMSDTLTMLADDGVEMKGLATSVTSTVKFLKLAKKIARKVATMFQTHLISIANDTMKFFDTLYFLLLQSVRNVVNEMITLKKADHLIFENIDDLLMLFLDLAFGMIGVKPNISQDSDILNMSSGIFTYMNQSKHLYDIREEIADFLTSVKINLGDVERLLAAFKNGAQIFSVDSVNLWEEILDCLVLINNITSHIDFLYSNPTSTHNFPRDTKWEITHEVILFLREILSQNRTELGSYLRTVINLISVTLWNDTGKDHRGVLNLLLTLAPHPDDLLKLIRTAAEASREASLFNTSWIQNVTEQQLQEAIQTLLRKIALVKKELLLNSSQWTHSMSTLLQPFFEIFIHATTGTHEKTQKELVDIPNILKPLSRFQKYRKALIALVEYWQRVSLIDQSVLDTCQAFLQSPKPPDAVVTLWRMETLAQHVLLLLAENHSLTKDVLCAALHCEQSVARLLLLAALRAVVLGHDHYQELEKIWTSPHQLSCEGLHRNLSRALESFRSSLEDASEQDCECQPKLALISCHFRLAQSLEKTLLLSGNPIMTFLSNFTVAEDVKVKDLMQNISKLTEELRSLHISDGTINSILEANISHSKVLPSALTVALSGSCNRDILQLLLQFPEDGKSESAARELCGLPRAQVFSMIVVLARNLDLRNFIYKTLLPAEASSLLRALLDVVSRLSHLLPRAGRVLERLPAFLHEFKITALLDAPDFQQTSQSNQARSSAIGSFQSLMKMVCKDQASFFSSSDTFLNLPRVHELLGDDKEKFNIPEDSTPFCLKLYQEILQSPNGALVWSFLKPVLHGKILYTPNTPEINKVIQKVNHTFDFVGKLKTLSETLLSASSIFQSSGNGQMLHQLQEALKNKFIRSFIKSQLHIDVGKLTEKLQIFGGKLDATLNHTGTGRLRSLGRVLVDLASCVRLNRFRGLASAAALEATAQALLRKNTLLASIIFNSSLVGKNLSSESLQLPPQVTYSIRTSILYSMRTDLVKNPFWKFHPQSLPADGFKYNYIFVPLQDMIERAIISVQTGQEALDPATQAQAIPYPCHTSDLFLNNVGFFFPLIMMLTWMVSVASMVRKLVYEREIQLEEYMRMMGVHPAVHFLAWFLENVAVLTVSSAALALVLKVSGIFTYSSAWIVFLFLLDFGVSVVTLSYLLSALFSCASMAALCSSLLYTASFLPYIVLLVLHDQMGATLQTLLCLLSTTAFGQGVFFITFLEGQEAGIQWDNMYQSPEVAGMTFGWVCWMILFDSGLYFLCGWYLNSLIPGTFGLRKPWYFPFTASYWKDVCGLVMKRQSPASSKLFSPSENLDGQGSSLQNGKGELEGGSPGVVLLSVTKEHDRHKAGVWDLTLTFHRDQITALLGTNGAGKTTVISLLTGLYPPTSGTITVNGRSLQKDPSVVRAELGVCLQRDILFDRLTVLEHLLLFASLKALRGTRQELREQVHRTLQDVGLMPHQHQQARVLSGGTRRKLSIGIAFLGASGTVVLDEPTSGVDPCSRRGIWDILLKYRQGRTIIFTTHHLDEAEALSDHVAVLQRGRLRCSGPPASLTQAHAQGFRLTLSRQPSVPEADDPKDTACATSLIQTYLPQASLQGSSQGELSYVIPEGADRACFRGLFQALDQNLHKLCLTGYGLSDTTLEEVFLHLLQDSKKQPDTALSLESAPPEPGPGHHRTPAGTPLVRGGPLLLAQTAALLRKRLLHARRAWKGTISDLLLPVLFVALAMALFMVRPLAINYPPLKLALGHYDKAETYFFSSENDGLELTRVLLRKFGDQDPPCADLYPDLENSSCWHTDPSSHWGVQESCGCLKCPNASTRAPYLTNRLGHRLLNLSGLPLEEYLLAPMEKPRLGGWSFGVQIPNQVQDTNSNMSKPQNLAKVWYNQKGFHSLPSYLNHLNNLILWRRLPPTADWRQYGITLYSHPYGGALLNEDKILESIRQCGVALCIVLGFSILSASIGSSVVRDRVTGAKRLQHVSGLGYRTYWLTHFLFDMLFYLVSVCLCVSVIMAFQLTAFTFRENLAATALLLVLFGYATLPWMYLVSRIFSSSDVAFISYISLNFIFGLCTMLMTVMPRLLAIVSKAQNLQNIYDVLKWVFTIFPQFCLGQGLIELCYNQIRYDLTHNFGIDSYVSPFEMNFLGWIFVQLAVQGSVLLLLRVLLHRDLWLQPRGHSAIQGTVTSSKDIDVEKEQVRVLKGRTSGDSLVLYNLSKSYRGFFKSTTAVQDISLGVRRGECFGLLGVNGAGKTTTFKMLTGDLPPSSGHAVVRTPMGEDVNLSLAGAAGIRIGYCPQQDALDELLTGWDHLHYYCCLHGIPKQSIPKVAGDLVRRLHLEAHVDKPVATYSGGTKRKLSTALALLGKPDLLLLDEPSSGMDPCSKRHLWEALRKEAEEGCAVVLSSHSMEECEAVCTRLAIMVHGSFRCLGSPQHIKNRFGDGYTVKIWLHKEVDQHSAVSDCLKLYFPGIQFKGQRLNLLEYHMPKRWVCLANLFRVLEDNKSFLNIRHYSINQTTLEQIFVNFATEQWQTPSPSELSAKCDHSRHLPV</sequence>
<dbReference type="Proteomes" id="UP000515208">
    <property type="component" value="Unplaced"/>
</dbReference>
<dbReference type="Pfam" id="PF00005">
    <property type="entry name" value="ABC_tran"/>
    <property type="match status" value="2"/>
</dbReference>
<gene>
    <name evidence="16" type="primary">ABCA13</name>
</gene>
<evidence type="ECO:0000256" key="11">
    <source>
        <dbReference type="ARBA" id="ARBA00023329"/>
    </source>
</evidence>
<dbReference type="InterPro" id="IPR026082">
    <property type="entry name" value="ABCA"/>
</dbReference>
<evidence type="ECO:0000313" key="15">
    <source>
        <dbReference type="Proteomes" id="UP000515208"/>
    </source>
</evidence>
<evidence type="ECO:0000256" key="2">
    <source>
        <dbReference type="ARBA" id="ARBA00022448"/>
    </source>
</evidence>
<keyword evidence="6 16" id="KW-0067">ATP-binding</keyword>
<accession>A0A6P3GRQ0</accession>
<keyword evidence="9" id="KW-0445">Lipid transport</keyword>
<feature type="region of interest" description="Disordered" evidence="12">
    <location>
        <begin position="3789"/>
        <end position="3813"/>
    </location>
</feature>
<dbReference type="FunFam" id="3.40.50.300:FF:000689">
    <property type="entry name" value="ATP binding cassette subfamily A member 12"/>
    <property type="match status" value="1"/>
</dbReference>
<feature type="domain" description="ABC transporter" evidence="14">
    <location>
        <begin position="3819"/>
        <end position="4051"/>
    </location>
</feature>
<dbReference type="InterPro" id="IPR003439">
    <property type="entry name" value="ABC_transporter-like_ATP-bd"/>
</dbReference>
<dbReference type="GO" id="GO:0005524">
    <property type="term" value="F:ATP binding"/>
    <property type="evidence" value="ECO:0007669"/>
    <property type="project" value="UniProtKB-KW"/>
</dbReference>
<evidence type="ECO:0000256" key="9">
    <source>
        <dbReference type="ARBA" id="ARBA00023055"/>
    </source>
</evidence>
<keyword evidence="2" id="KW-0813">Transport</keyword>
<evidence type="ECO:0000256" key="3">
    <source>
        <dbReference type="ARBA" id="ARBA00022692"/>
    </source>
</evidence>
<dbReference type="CTD" id="154664"/>
<keyword evidence="10 13" id="KW-0472">Membrane</keyword>
<keyword evidence="5" id="KW-0547">Nucleotide-binding</keyword>
<feature type="transmembrane region" description="Helical" evidence="13">
    <location>
        <begin position="4470"/>
        <end position="4496"/>
    </location>
</feature>
<keyword evidence="15" id="KW-1185">Reference proteome</keyword>
<dbReference type="KEGG" id="bbis:104981805"/>
<dbReference type="CDD" id="cd03263">
    <property type="entry name" value="ABC_subfamily_A"/>
    <property type="match status" value="2"/>
</dbReference>
<dbReference type="PANTHER" id="PTHR19229">
    <property type="entry name" value="ATP-BINDING CASSETTE TRANSPORTER SUBFAMILY A ABCA"/>
    <property type="match status" value="1"/>
</dbReference>
<evidence type="ECO:0000256" key="8">
    <source>
        <dbReference type="ARBA" id="ARBA00022989"/>
    </source>
</evidence>
<feature type="domain" description="ABC transporter" evidence="14">
    <location>
        <begin position="4690"/>
        <end position="4928"/>
    </location>
</feature>
<evidence type="ECO:0000256" key="6">
    <source>
        <dbReference type="ARBA" id="ARBA00022840"/>
    </source>
</evidence>
<organism evidence="15 16">
    <name type="scientific">Bison bison bison</name>
    <name type="common">North American plains bison</name>
    <dbReference type="NCBI Taxonomy" id="43346"/>
    <lineage>
        <taxon>Eukaryota</taxon>
        <taxon>Metazoa</taxon>
        <taxon>Chordata</taxon>
        <taxon>Craniata</taxon>
        <taxon>Vertebrata</taxon>
        <taxon>Euteleostomi</taxon>
        <taxon>Mammalia</taxon>
        <taxon>Eutheria</taxon>
        <taxon>Laurasiatheria</taxon>
        <taxon>Artiodactyla</taxon>
        <taxon>Ruminantia</taxon>
        <taxon>Pecora</taxon>
        <taxon>Bovidae</taxon>
        <taxon>Bovinae</taxon>
        <taxon>Bison</taxon>
    </lineage>
</organism>
<evidence type="ECO:0000256" key="12">
    <source>
        <dbReference type="SAM" id="MobiDB-lite"/>
    </source>
</evidence>
<dbReference type="InterPro" id="IPR003593">
    <property type="entry name" value="AAA+_ATPase"/>
</dbReference>
<dbReference type="GO" id="GO:0140359">
    <property type="term" value="F:ABC-type transporter activity"/>
    <property type="evidence" value="ECO:0007669"/>
    <property type="project" value="InterPro"/>
</dbReference>
<dbReference type="SMART" id="SM00382">
    <property type="entry name" value="AAA"/>
    <property type="match status" value="2"/>
</dbReference>
<dbReference type="Pfam" id="PF23321">
    <property type="entry name" value="R1_ABCA1"/>
    <property type="match status" value="1"/>
</dbReference>
<reference evidence="16" key="1">
    <citation type="submission" date="2025-08" db="UniProtKB">
        <authorList>
            <consortium name="RefSeq"/>
        </authorList>
    </citation>
    <scope>IDENTIFICATION</scope>
    <source>
        <tissue evidence="16">Blood</tissue>
    </source>
</reference>
<evidence type="ECO:0000256" key="10">
    <source>
        <dbReference type="ARBA" id="ARBA00023136"/>
    </source>
</evidence>
<dbReference type="PANTHER" id="PTHR19229:SF113">
    <property type="entry name" value="ATP-BINDING CASSETTE SUB-FAMILY A MEMBER 13"/>
    <property type="match status" value="1"/>
</dbReference>
<proteinExistence type="predicted"/>
<dbReference type="Pfam" id="PF12698">
    <property type="entry name" value="ABC2_membrane_3"/>
    <property type="match status" value="2"/>
</dbReference>
<dbReference type="InterPro" id="IPR013525">
    <property type="entry name" value="ABC2_TM"/>
</dbReference>
<dbReference type="GO" id="GO:0032376">
    <property type="term" value="P:positive regulation of cholesterol transport"/>
    <property type="evidence" value="ECO:0007669"/>
    <property type="project" value="UniProtKB-ARBA"/>
</dbReference>
<dbReference type="InterPro" id="IPR056264">
    <property type="entry name" value="R2_ABCA1-4-like"/>
</dbReference>
<keyword evidence="3 13" id="KW-0812">Transmembrane</keyword>
<feature type="transmembrane region" description="Helical" evidence="13">
    <location>
        <begin position="4202"/>
        <end position="4222"/>
    </location>
</feature>
<dbReference type="GeneID" id="104981805"/>
<feature type="transmembrane region" description="Helical" evidence="13">
    <location>
        <begin position="24"/>
        <end position="45"/>
    </location>
</feature>
<feature type="transmembrane region" description="Helical" evidence="13">
    <location>
        <begin position="3591"/>
        <end position="3613"/>
    </location>
</feature>
<dbReference type="SUPFAM" id="SSF52540">
    <property type="entry name" value="P-loop containing nucleoside triphosphate hydrolases"/>
    <property type="match status" value="2"/>
</dbReference>
<dbReference type="GO" id="GO:0030659">
    <property type="term" value="C:cytoplasmic vesicle membrane"/>
    <property type="evidence" value="ECO:0007669"/>
    <property type="project" value="UniProtKB-SubCell"/>
</dbReference>
<evidence type="ECO:0000256" key="1">
    <source>
        <dbReference type="ARBA" id="ARBA00004439"/>
    </source>
</evidence>
<keyword evidence="8 13" id="KW-1133">Transmembrane helix</keyword>
<keyword evidence="11" id="KW-0968">Cytoplasmic vesicle</keyword>